<name>A0A5J4W5Z4_9EUKA</name>
<accession>A0A5J4W5Z4</accession>
<comment type="caution">
    <text evidence="1">The sequence shown here is derived from an EMBL/GenBank/DDBJ whole genome shotgun (WGS) entry which is preliminary data.</text>
</comment>
<evidence type="ECO:0000313" key="2">
    <source>
        <dbReference type="Proteomes" id="UP000324800"/>
    </source>
</evidence>
<proteinExistence type="predicted"/>
<sequence length="195" mass="22346">MLLSFESDQSSKLQQLLRLWFIIERKTSSHTGIRRTAKIWSKTSYFTQQSPFAAQVTVVLSRFDYLGNRFVIEDKLLRHFTNDEIFDDLRGLYGTISPQKVSIVKCGREFVTNLSLVAFTDFPGRPKITGLGLQIENDIQLGSICIVKNFAKNNFLDSATGDETWVYLQNFAQAIWQKSSLDQPERPRKAIGNEK</sequence>
<dbReference type="EMBL" id="SNRW01003346">
    <property type="protein sequence ID" value="KAA6390092.1"/>
    <property type="molecule type" value="Genomic_DNA"/>
</dbReference>
<gene>
    <name evidence="1" type="ORF">EZS28_014383</name>
</gene>
<protein>
    <submittedName>
        <fullName evidence="1">Uncharacterized protein</fullName>
    </submittedName>
</protein>
<evidence type="ECO:0000313" key="1">
    <source>
        <dbReference type="EMBL" id="KAA6390092.1"/>
    </source>
</evidence>
<dbReference type="AlphaFoldDB" id="A0A5J4W5Z4"/>
<reference evidence="1 2" key="1">
    <citation type="submission" date="2019-03" db="EMBL/GenBank/DDBJ databases">
        <title>Single cell metagenomics reveals metabolic interactions within the superorganism composed of flagellate Streblomastix strix and complex community of Bacteroidetes bacteria on its surface.</title>
        <authorList>
            <person name="Treitli S.C."/>
            <person name="Kolisko M."/>
            <person name="Husnik F."/>
            <person name="Keeling P."/>
            <person name="Hampl V."/>
        </authorList>
    </citation>
    <scope>NUCLEOTIDE SEQUENCE [LARGE SCALE GENOMIC DNA]</scope>
    <source>
        <strain evidence="1">ST1C</strain>
    </source>
</reference>
<dbReference type="Proteomes" id="UP000324800">
    <property type="component" value="Unassembled WGS sequence"/>
</dbReference>
<organism evidence="1 2">
    <name type="scientific">Streblomastix strix</name>
    <dbReference type="NCBI Taxonomy" id="222440"/>
    <lineage>
        <taxon>Eukaryota</taxon>
        <taxon>Metamonada</taxon>
        <taxon>Preaxostyla</taxon>
        <taxon>Oxymonadida</taxon>
        <taxon>Streblomastigidae</taxon>
        <taxon>Streblomastix</taxon>
    </lineage>
</organism>
<dbReference type="OrthoDB" id="10017160at2759"/>